<evidence type="ECO:0008006" key="3">
    <source>
        <dbReference type="Google" id="ProtNLM"/>
    </source>
</evidence>
<gene>
    <name evidence="1" type="ORF">VI08_06560</name>
</gene>
<dbReference type="OrthoDB" id="5958099at2"/>
<reference evidence="1 2" key="1">
    <citation type="submission" date="2015-03" db="EMBL/GenBank/DDBJ databases">
        <title>Draft genome sequence of Luteibacter yeojuensis strain SU11.</title>
        <authorList>
            <person name="Sulaiman J."/>
            <person name="Priya K."/>
            <person name="Chan K.-G."/>
        </authorList>
    </citation>
    <scope>NUCLEOTIDE SEQUENCE [LARGE SCALE GENOMIC DNA]</scope>
    <source>
        <strain evidence="1 2">SU11</strain>
    </source>
</reference>
<dbReference type="RefSeq" id="WP_045828755.1">
    <property type="nucleotide sequence ID" value="NZ_JZRB01000013.1"/>
</dbReference>
<organism evidence="1 2">
    <name type="scientific">Luteibacter yeojuensis</name>
    <dbReference type="NCBI Taxonomy" id="345309"/>
    <lineage>
        <taxon>Bacteria</taxon>
        <taxon>Pseudomonadati</taxon>
        <taxon>Pseudomonadota</taxon>
        <taxon>Gammaproteobacteria</taxon>
        <taxon>Lysobacterales</taxon>
        <taxon>Rhodanobacteraceae</taxon>
        <taxon>Luteibacter</taxon>
    </lineage>
</organism>
<dbReference type="Pfam" id="PF11607">
    <property type="entry name" value="DUF3247"/>
    <property type="match status" value="1"/>
</dbReference>
<dbReference type="InterPro" id="IPR021649">
    <property type="entry name" value="DUF3247"/>
</dbReference>
<protein>
    <recommendedName>
        <fullName evidence="3">DUF3247 family protein</fullName>
    </recommendedName>
</protein>
<keyword evidence="2" id="KW-1185">Reference proteome</keyword>
<dbReference type="EMBL" id="JZRB01000013">
    <property type="protein sequence ID" value="KJV36129.1"/>
    <property type="molecule type" value="Genomic_DNA"/>
</dbReference>
<evidence type="ECO:0000313" key="1">
    <source>
        <dbReference type="EMBL" id="KJV36129.1"/>
    </source>
</evidence>
<sequence>MGREADTVRTDQGSIARLQGLVKELPDNAKVRLHLRDGSVVKGIVTVVPTVQNFVDANGVEGVNGVVKLIDNDRPDWSATVSLDTIARVEHLDSVVYGTSQT</sequence>
<accession>A0A0F3L1A6</accession>
<dbReference type="AlphaFoldDB" id="A0A0F3L1A6"/>
<dbReference type="PATRIC" id="fig|345309.4.peg.500"/>
<comment type="caution">
    <text evidence="1">The sequence shown here is derived from an EMBL/GenBank/DDBJ whole genome shotgun (WGS) entry which is preliminary data.</text>
</comment>
<dbReference type="Gene3D" id="2.30.30.720">
    <property type="entry name" value="Protein of unknown function (DUF3247)"/>
    <property type="match status" value="1"/>
</dbReference>
<dbReference type="Proteomes" id="UP000033651">
    <property type="component" value="Unassembled WGS sequence"/>
</dbReference>
<proteinExistence type="predicted"/>
<name>A0A0F3L1A6_9GAMM</name>
<evidence type="ECO:0000313" key="2">
    <source>
        <dbReference type="Proteomes" id="UP000033651"/>
    </source>
</evidence>